<evidence type="ECO:0000256" key="8">
    <source>
        <dbReference type="ARBA" id="ARBA00022989"/>
    </source>
</evidence>
<dbReference type="AlphaFoldDB" id="A0A1G8EP89"/>
<protein>
    <submittedName>
        <fullName evidence="13">Outer membrane transport energization protein TonB</fullName>
    </submittedName>
</protein>
<evidence type="ECO:0000256" key="5">
    <source>
        <dbReference type="ARBA" id="ARBA00022519"/>
    </source>
</evidence>
<keyword evidence="5" id="KW-0997">Cell inner membrane</keyword>
<sequence>MSYVLSSPSATRRTGLIGIVVGLHIGLFALLILTKTALPQIVEAPLIVDLIEAMPLPQASRVKPSPVVTPPVPQKKESTPPQKAPQPVLETTASAEPAASHAPVVAAEAKPSVPSSAGGNSMTGDLPLVQARFDADYLKNPAPVYPSMSRRLGEEGKTILRVHVLLDGSADQVDIKTSSGSLRLDESAQRTVRTWKFVPAKRGGTPVESWVLVPITFRLEQ</sequence>
<organism evidence="13 14">
    <name type="scientific">Propionivibrio dicarboxylicus</name>
    <dbReference type="NCBI Taxonomy" id="83767"/>
    <lineage>
        <taxon>Bacteria</taxon>
        <taxon>Pseudomonadati</taxon>
        <taxon>Pseudomonadota</taxon>
        <taxon>Betaproteobacteria</taxon>
        <taxon>Rhodocyclales</taxon>
        <taxon>Rhodocyclaceae</taxon>
        <taxon>Propionivibrio</taxon>
    </lineage>
</organism>
<evidence type="ECO:0000256" key="1">
    <source>
        <dbReference type="ARBA" id="ARBA00004383"/>
    </source>
</evidence>
<evidence type="ECO:0000313" key="14">
    <source>
        <dbReference type="Proteomes" id="UP000198607"/>
    </source>
</evidence>
<evidence type="ECO:0000256" key="9">
    <source>
        <dbReference type="ARBA" id="ARBA00023136"/>
    </source>
</evidence>
<dbReference type="GO" id="GO:0031992">
    <property type="term" value="F:energy transducer activity"/>
    <property type="evidence" value="ECO:0007669"/>
    <property type="project" value="TreeGrafter"/>
</dbReference>
<dbReference type="GO" id="GO:0015031">
    <property type="term" value="P:protein transport"/>
    <property type="evidence" value="ECO:0007669"/>
    <property type="project" value="UniProtKB-KW"/>
</dbReference>
<comment type="subcellular location">
    <subcellularLocation>
        <location evidence="1">Cell inner membrane</location>
        <topology evidence="1">Single-pass membrane protein</topology>
        <orientation evidence="1">Periplasmic side</orientation>
    </subcellularLocation>
</comment>
<evidence type="ECO:0000256" key="6">
    <source>
        <dbReference type="ARBA" id="ARBA00022692"/>
    </source>
</evidence>
<dbReference type="InterPro" id="IPR037682">
    <property type="entry name" value="TonB_C"/>
</dbReference>
<evidence type="ECO:0000256" key="7">
    <source>
        <dbReference type="ARBA" id="ARBA00022927"/>
    </source>
</evidence>
<dbReference type="EMBL" id="FNCY01000008">
    <property type="protein sequence ID" value="SDH71684.1"/>
    <property type="molecule type" value="Genomic_DNA"/>
</dbReference>
<evidence type="ECO:0000256" key="10">
    <source>
        <dbReference type="SAM" id="MobiDB-lite"/>
    </source>
</evidence>
<evidence type="ECO:0000313" key="13">
    <source>
        <dbReference type="EMBL" id="SDH71684.1"/>
    </source>
</evidence>
<feature type="region of interest" description="Disordered" evidence="10">
    <location>
        <begin position="61"/>
        <end position="121"/>
    </location>
</feature>
<gene>
    <name evidence="13" type="ORF">SAMN05660652_02147</name>
</gene>
<dbReference type="Gene3D" id="3.30.1150.10">
    <property type="match status" value="1"/>
</dbReference>
<dbReference type="PANTHER" id="PTHR33446">
    <property type="entry name" value="PROTEIN TONB-RELATED"/>
    <property type="match status" value="1"/>
</dbReference>
<dbReference type="SUPFAM" id="SSF74653">
    <property type="entry name" value="TolA/TonB C-terminal domain"/>
    <property type="match status" value="1"/>
</dbReference>
<dbReference type="Pfam" id="PF03544">
    <property type="entry name" value="TonB_C"/>
    <property type="match status" value="1"/>
</dbReference>
<evidence type="ECO:0000256" key="4">
    <source>
        <dbReference type="ARBA" id="ARBA00022475"/>
    </source>
</evidence>
<dbReference type="OrthoDB" id="9792439at2"/>
<dbReference type="GO" id="GO:0055085">
    <property type="term" value="P:transmembrane transport"/>
    <property type="evidence" value="ECO:0007669"/>
    <property type="project" value="InterPro"/>
</dbReference>
<dbReference type="PROSITE" id="PS52015">
    <property type="entry name" value="TONB_CTD"/>
    <property type="match status" value="1"/>
</dbReference>
<keyword evidence="6 11" id="KW-0812">Transmembrane</keyword>
<dbReference type="InterPro" id="IPR051045">
    <property type="entry name" value="TonB-dependent_transducer"/>
</dbReference>
<evidence type="ECO:0000256" key="2">
    <source>
        <dbReference type="ARBA" id="ARBA00006555"/>
    </source>
</evidence>
<dbReference type="GO" id="GO:0098797">
    <property type="term" value="C:plasma membrane protein complex"/>
    <property type="evidence" value="ECO:0007669"/>
    <property type="project" value="TreeGrafter"/>
</dbReference>
<keyword evidence="14" id="KW-1185">Reference proteome</keyword>
<dbReference type="RefSeq" id="WP_091937445.1">
    <property type="nucleotide sequence ID" value="NZ_FNCY01000008.1"/>
</dbReference>
<dbReference type="STRING" id="83767.SAMN05660652_02147"/>
<keyword evidence="4" id="KW-1003">Cell membrane</keyword>
<reference evidence="13 14" key="1">
    <citation type="submission" date="2016-10" db="EMBL/GenBank/DDBJ databases">
        <authorList>
            <person name="de Groot N.N."/>
        </authorList>
    </citation>
    <scope>NUCLEOTIDE SEQUENCE [LARGE SCALE GENOMIC DNA]</scope>
    <source>
        <strain evidence="13 14">DSM 5885</strain>
    </source>
</reference>
<evidence type="ECO:0000256" key="11">
    <source>
        <dbReference type="SAM" id="Phobius"/>
    </source>
</evidence>
<name>A0A1G8EP89_9RHOO</name>
<dbReference type="PANTHER" id="PTHR33446:SF2">
    <property type="entry name" value="PROTEIN TONB"/>
    <property type="match status" value="1"/>
</dbReference>
<comment type="similarity">
    <text evidence="2">Belongs to the TonB family.</text>
</comment>
<keyword evidence="7" id="KW-0653">Protein transport</keyword>
<feature type="transmembrane region" description="Helical" evidence="11">
    <location>
        <begin position="15"/>
        <end position="33"/>
    </location>
</feature>
<dbReference type="InterPro" id="IPR006260">
    <property type="entry name" value="TonB/TolA_C"/>
</dbReference>
<evidence type="ECO:0000256" key="3">
    <source>
        <dbReference type="ARBA" id="ARBA00022448"/>
    </source>
</evidence>
<proteinExistence type="inferred from homology"/>
<feature type="compositionally biased region" description="Low complexity" evidence="10">
    <location>
        <begin position="93"/>
        <end position="109"/>
    </location>
</feature>
<accession>A0A1G8EP89</accession>
<keyword evidence="9 11" id="KW-0472">Membrane</keyword>
<evidence type="ECO:0000259" key="12">
    <source>
        <dbReference type="PROSITE" id="PS52015"/>
    </source>
</evidence>
<feature type="domain" description="TonB C-terminal" evidence="12">
    <location>
        <begin position="130"/>
        <end position="221"/>
    </location>
</feature>
<dbReference type="NCBIfam" id="TIGR01352">
    <property type="entry name" value="tonB_Cterm"/>
    <property type="match status" value="1"/>
</dbReference>
<dbReference type="Proteomes" id="UP000198607">
    <property type="component" value="Unassembled WGS sequence"/>
</dbReference>
<keyword evidence="3" id="KW-0813">Transport</keyword>
<keyword evidence="8 11" id="KW-1133">Transmembrane helix</keyword>